<feature type="transmembrane region" description="Helical" evidence="1">
    <location>
        <begin position="44"/>
        <end position="65"/>
    </location>
</feature>
<dbReference type="Proteomes" id="UP000013523">
    <property type="component" value="Chromosome"/>
</dbReference>
<evidence type="ECO:0000256" key="1">
    <source>
        <dbReference type="SAM" id="Phobius"/>
    </source>
</evidence>
<sequence length="330" mass="38576">MPYLFIFSIDFYHAFFYFVLYSFLGWCVEVLYSFKLKGEFVNRGFLNGPFCPVYGFGAISIITLAKPFENNIIFLILSCLFFPSFIEYITGFILEKLFNTTWWDYSGTKFNLKGRICLKFSTIWFLVSLLILIFIHPYLIEPIINAIPLNYGITIMYILMGYFIIDLYITIISLIKLKELFVELYHISLELRSKLNTIKQIGDSIKPIAVSAAPRNIKNKVTDVFENTTKNLSNKLDNINYKIDNTTNNLVFKISSKLPKEEKDIIYTLNKKIKELKNTYEGILDKIAYNHSRIFKAYPNLKSKYGSKTLIDIQRKITLINLKAKKKFKH</sequence>
<accession>R4JYD3</accession>
<evidence type="ECO:0000313" key="2">
    <source>
        <dbReference type="EMBL" id="AGK95303.1"/>
    </source>
</evidence>
<keyword evidence="1" id="KW-0472">Membrane</keyword>
<dbReference type="STRING" id="86416.Clopa_0237"/>
<evidence type="ECO:0000313" key="3">
    <source>
        <dbReference type="Proteomes" id="UP000013523"/>
    </source>
</evidence>
<dbReference type="Pfam" id="PF06541">
    <property type="entry name" value="ABC_trans_CmpB"/>
    <property type="match status" value="1"/>
</dbReference>
<protein>
    <submittedName>
        <fullName evidence="2">Putative membrane protein</fullName>
    </submittedName>
</protein>
<feature type="transmembrane region" description="Helical" evidence="1">
    <location>
        <begin position="12"/>
        <end position="32"/>
    </location>
</feature>
<keyword evidence="1" id="KW-0812">Transmembrane</keyword>
<dbReference type="KEGG" id="cpas:Clopa_0237"/>
<feature type="transmembrane region" description="Helical" evidence="1">
    <location>
        <begin position="71"/>
        <end position="95"/>
    </location>
</feature>
<gene>
    <name evidence="2" type="ORF">Clopa_0237</name>
</gene>
<dbReference type="EMBL" id="CP003261">
    <property type="protein sequence ID" value="AGK95303.1"/>
    <property type="molecule type" value="Genomic_DNA"/>
</dbReference>
<dbReference type="AlphaFoldDB" id="R4JYD3"/>
<dbReference type="OrthoDB" id="9789229at2"/>
<dbReference type="HOGENOM" id="CLU_055257_2_0_9"/>
<feature type="transmembrane region" description="Helical" evidence="1">
    <location>
        <begin position="151"/>
        <end position="175"/>
    </location>
</feature>
<organism evidence="2 3">
    <name type="scientific">Clostridium pasteurianum BC1</name>
    <dbReference type="NCBI Taxonomy" id="86416"/>
    <lineage>
        <taxon>Bacteria</taxon>
        <taxon>Bacillati</taxon>
        <taxon>Bacillota</taxon>
        <taxon>Clostridia</taxon>
        <taxon>Eubacteriales</taxon>
        <taxon>Clostridiaceae</taxon>
        <taxon>Clostridium</taxon>
    </lineage>
</organism>
<proteinExistence type="predicted"/>
<dbReference type="InterPro" id="IPR010540">
    <property type="entry name" value="CmpB_TMEM229"/>
</dbReference>
<dbReference type="RefSeq" id="WP_015613630.1">
    <property type="nucleotide sequence ID" value="NC_021182.1"/>
</dbReference>
<dbReference type="eggNOG" id="COG4905">
    <property type="taxonomic scope" value="Bacteria"/>
</dbReference>
<keyword evidence="1" id="KW-1133">Transmembrane helix</keyword>
<name>R4JYD3_CLOPA</name>
<dbReference type="PATRIC" id="fig|86416.3.peg.210"/>
<reference evidence="2 3" key="1">
    <citation type="submission" date="2012-01" db="EMBL/GenBank/DDBJ databases">
        <title>Complete sequence of chromosome of Clostridium pasteurianum BC1.</title>
        <authorList>
            <consortium name="US DOE Joint Genome Institute"/>
            <person name="Lucas S."/>
            <person name="Han J."/>
            <person name="Lapidus A."/>
            <person name="Cheng J.-F."/>
            <person name="Goodwin L."/>
            <person name="Pitluck S."/>
            <person name="Peters L."/>
            <person name="Mikhailova N."/>
            <person name="Teshima H."/>
            <person name="Detter J.C."/>
            <person name="Han C."/>
            <person name="Tapia R."/>
            <person name="Land M."/>
            <person name="Hauser L."/>
            <person name="Kyrpides N."/>
            <person name="Ivanova N."/>
            <person name="Pagani I."/>
            <person name="Dunn J."/>
            <person name="Taghavi S."/>
            <person name="Francis A."/>
            <person name="van der Lelie D."/>
            <person name="Woyke T."/>
        </authorList>
    </citation>
    <scope>NUCLEOTIDE SEQUENCE [LARGE SCALE GENOMIC DNA]</scope>
    <source>
        <strain evidence="2 3">BC1</strain>
    </source>
</reference>
<keyword evidence="3" id="KW-1185">Reference proteome</keyword>
<feature type="transmembrane region" description="Helical" evidence="1">
    <location>
        <begin position="116"/>
        <end position="139"/>
    </location>
</feature>